<dbReference type="InterPro" id="IPR000524">
    <property type="entry name" value="Tscrpt_reg_HTH_GntR"/>
</dbReference>
<proteinExistence type="predicted"/>
<dbReference type="PRINTS" id="PR00035">
    <property type="entry name" value="HTHGNTR"/>
</dbReference>
<evidence type="ECO:0000256" key="2">
    <source>
        <dbReference type="ARBA" id="ARBA00023125"/>
    </source>
</evidence>
<keyword evidence="6" id="KW-1185">Reference proteome</keyword>
<dbReference type="PROSITE" id="PS50949">
    <property type="entry name" value="HTH_GNTR"/>
    <property type="match status" value="1"/>
</dbReference>
<sequence length="229" mass="25395">MALQAVNRGESLSDRAYRMLRNAILSGELAPGEPLTEESLAERLQISRTPIRTALHRLVSEGLAETACGKGISVREVGDRDVRQVDEVRAVLEPLSASLCAARGLSAGEIEELRGYCEAQRQAAARGGVRDYFHYGDLFHIRLAECSGNDFLAAMISRATLTAARYLLSSPHPERQLGRFPGEHLEVLSLVAARRTEEAREAMRRHIGHSLVQTEEFSAYREERNPSQQ</sequence>
<keyword evidence="3" id="KW-0804">Transcription</keyword>
<dbReference type="InterPro" id="IPR008920">
    <property type="entry name" value="TF_FadR/GntR_C"/>
</dbReference>
<evidence type="ECO:0000259" key="4">
    <source>
        <dbReference type="PROSITE" id="PS50949"/>
    </source>
</evidence>
<dbReference type="CDD" id="cd07377">
    <property type="entry name" value="WHTH_GntR"/>
    <property type="match status" value="1"/>
</dbReference>
<dbReference type="PANTHER" id="PTHR43537:SF24">
    <property type="entry name" value="GLUCONATE OPERON TRANSCRIPTIONAL REPRESSOR"/>
    <property type="match status" value="1"/>
</dbReference>
<evidence type="ECO:0000256" key="1">
    <source>
        <dbReference type="ARBA" id="ARBA00023015"/>
    </source>
</evidence>
<evidence type="ECO:0000313" key="6">
    <source>
        <dbReference type="Proteomes" id="UP000658131"/>
    </source>
</evidence>
<dbReference type="InterPro" id="IPR036388">
    <property type="entry name" value="WH-like_DNA-bd_sf"/>
</dbReference>
<accession>A0ABR7NJV8</accession>
<dbReference type="Gene3D" id="1.10.10.10">
    <property type="entry name" value="Winged helix-like DNA-binding domain superfamily/Winged helix DNA-binding domain"/>
    <property type="match status" value="1"/>
</dbReference>
<dbReference type="RefSeq" id="WP_262400199.1">
    <property type="nucleotide sequence ID" value="NZ_JACRTB010000014.1"/>
</dbReference>
<dbReference type="EMBL" id="JACRTB010000014">
    <property type="protein sequence ID" value="MBC8576696.1"/>
    <property type="molecule type" value="Genomic_DNA"/>
</dbReference>
<keyword evidence="2" id="KW-0238">DNA-binding</keyword>
<reference evidence="5 6" key="1">
    <citation type="submission" date="2020-08" db="EMBL/GenBank/DDBJ databases">
        <title>Genome public.</title>
        <authorList>
            <person name="Liu C."/>
            <person name="Sun Q."/>
        </authorList>
    </citation>
    <scope>NUCLEOTIDE SEQUENCE [LARGE SCALE GENOMIC DNA]</scope>
    <source>
        <strain evidence="5 6">BX1</strain>
    </source>
</reference>
<dbReference type="Pfam" id="PF07729">
    <property type="entry name" value="FCD"/>
    <property type="match status" value="1"/>
</dbReference>
<dbReference type="InterPro" id="IPR036390">
    <property type="entry name" value="WH_DNA-bd_sf"/>
</dbReference>
<feature type="domain" description="HTH gntR-type" evidence="4">
    <location>
        <begin position="10"/>
        <end position="77"/>
    </location>
</feature>
<evidence type="ECO:0000256" key="3">
    <source>
        <dbReference type="ARBA" id="ARBA00023163"/>
    </source>
</evidence>
<dbReference type="SUPFAM" id="SSF46785">
    <property type="entry name" value="Winged helix' DNA-binding domain"/>
    <property type="match status" value="1"/>
</dbReference>
<name>A0ABR7NJV8_9FIRM</name>
<dbReference type="PANTHER" id="PTHR43537">
    <property type="entry name" value="TRANSCRIPTIONAL REGULATOR, GNTR FAMILY"/>
    <property type="match status" value="1"/>
</dbReference>
<dbReference type="InterPro" id="IPR011711">
    <property type="entry name" value="GntR_C"/>
</dbReference>
<gene>
    <name evidence="5" type="ORF">H8717_09805</name>
</gene>
<evidence type="ECO:0000313" key="5">
    <source>
        <dbReference type="EMBL" id="MBC8576696.1"/>
    </source>
</evidence>
<dbReference type="Pfam" id="PF00392">
    <property type="entry name" value="GntR"/>
    <property type="match status" value="1"/>
</dbReference>
<dbReference type="Gene3D" id="1.20.120.530">
    <property type="entry name" value="GntR ligand-binding domain-like"/>
    <property type="match status" value="1"/>
</dbReference>
<dbReference type="SUPFAM" id="SSF48008">
    <property type="entry name" value="GntR ligand-binding domain-like"/>
    <property type="match status" value="1"/>
</dbReference>
<dbReference type="SMART" id="SM00895">
    <property type="entry name" value="FCD"/>
    <property type="match status" value="1"/>
</dbReference>
<dbReference type="Proteomes" id="UP000658131">
    <property type="component" value="Unassembled WGS sequence"/>
</dbReference>
<keyword evidence="1" id="KW-0805">Transcription regulation</keyword>
<organism evidence="5 6">
    <name type="scientific">Yanshouia hominis</name>
    <dbReference type="NCBI Taxonomy" id="2763673"/>
    <lineage>
        <taxon>Bacteria</taxon>
        <taxon>Bacillati</taxon>
        <taxon>Bacillota</taxon>
        <taxon>Clostridia</taxon>
        <taxon>Eubacteriales</taxon>
        <taxon>Oscillospiraceae</taxon>
        <taxon>Yanshouia</taxon>
    </lineage>
</organism>
<comment type="caution">
    <text evidence="5">The sequence shown here is derived from an EMBL/GenBank/DDBJ whole genome shotgun (WGS) entry which is preliminary data.</text>
</comment>
<dbReference type="SMART" id="SM00345">
    <property type="entry name" value="HTH_GNTR"/>
    <property type="match status" value="1"/>
</dbReference>
<protein>
    <submittedName>
        <fullName evidence="5">GntR family transcriptional regulator</fullName>
    </submittedName>
</protein>